<dbReference type="OrthoDB" id="5409186at2759"/>
<dbReference type="EMBL" id="JAIWOZ010000003">
    <property type="protein sequence ID" value="KAH6607543.1"/>
    <property type="molecule type" value="Genomic_DNA"/>
</dbReference>
<proteinExistence type="predicted"/>
<reference evidence="3" key="1">
    <citation type="submission" date="2021-08" db="EMBL/GenBank/DDBJ databases">
        <title>Chromosome-Level Trichoderma cornu-damae using Hi-C Data.</title>
        <authorList>
            <person name="Kim C.S."/>
        </authorList>
    </citation>
    <scope>NUCLEOTIDE SEQUENCE</scope>
    <source>
        <strain evidence="3">KA19-0412C</strain>
    </source>
</reference>
<feature type="region of interest" description="Disordered" evidence="1">
    <location>
        <begin position="263"/>
        <end position="291"/>
    </location>
</feature>
<name>A0A9P8QRQ1_9HYPO</name>
<evidence type="ECO:0000256" key="2">
    <source>
        <dbReference type="SAM" id="SignalP"/>
    </source>
</evidence>
<protein>
    <submittedName>
        <fullName evidence="3">Prp 4 c domain-containing</fullName>
    </submittedName>
</protein>
<evidence type="ECO:0000313" key="3">
    <source>
        <dbReference type="EMBL" id="KAH6607543.1"/>
    </source>
</evidence>
<feature type="compositionally biased region" description="Polar residues" evidence="1">
    <location>
        <begin position="276"/>
        <end position="287"/>
    </location>
</feature>
<evidence type="ECO:0000256" key="1">
    <source>
        <dbReference type="SAM" id="MobiDB-lite"/>
    </source>
</evidence>
<sequence>MLFRTATSVALLACAAHVSARAEAQPKPYRLAMMPVLGISLARRDTNGYQPEQSQCHDGDTCADACGSDYTECPSNDGVAHCYNPAAKQNCCADGSGNSCDEGYYCTHDHALKTWCCPDNMDLAACAAAYSVTGGLENATPTPSSTSTSSKSTTSIATMTSVTTTAAAAAATSTSTTAAAAAPTTTSTTEVTSTTAAAPTTTAAPSTTSAPHATVVTEVDEETTTVPCTNSAGLASAGFTSAYGGHGGYGGSNSTATIAVPIKPSQSKTPVPPAASISTGAPQSSQPSTISGAATSSASALLLLAAGVIALL</sequence>
<feature type="region of interest" description="Disordered" evidence="1">
    <location>
        <begin position="173"/>
        <end position="212"/>
    </location>
</feature>
<keyword evidence="2" id="KW-0732">Signal</keyword>
<dbReference type="Proteomes" id="UP000827724">
    <property type="component" value="Unassembled WGS sequence"/>
</dbReference>
<accession>A0A9P8QRQ1</accession>
<dbReference type="AlphaFoldDB" id="A0A9P8QRQ1"/>
<organism evidence="3 4">
    <name type="scientific">Trichoderma cornu-damae</name>
    <dbReference type="NCBI Taxonomy" id="654480"/>
    <lineage>
        <taxon>Eukaryota</taxon>
        <taxon>Fungi</taxon>
        <taxon>Dikarya</taxon>
        <taxon>Ascomycota</taxon>
        <taxon>Pezizomycotina</taxon>
        <taxon>Sordariomycetes</taxon>
        <taxon>Hypocreomycetidae</taxon>
        <taxon>Hypocreales</taxon>
        <taxon>Hypocreaceae</taxon>
        <taxon>Trichoderma</taxon>
    </lineage>
</organism>
<gene>
    <name evidence="3" type="ORF">Trco_003856</name>
</gene>
<keyword evidence="4" id="KW-1185">Reference proteome</keyword>
<feature type="chain" id="PRO_5040353330" evidence="2">
    <location>
        <begin position="25"/>
        <end position="312"/>
    </location>
</feature>
<evidence type="ECO:0000313" key="4">
    <source>
        <dbReference type="Proteomes" id="UP000827724"/>
    </source>
</evidence>
<feature type="signal peptide" evidence="2">
    <location>
        <begin position="1"/>
        <end position="24"/>
    </location>
</feature>
<comment type="caution">
    <text evidence="3">The sequence shown here is derived from an EMBL/GenBank/DDBJ whole genome shotgun (WGS) entry which is preliminary data.</text>
</comment>